<reference evidence="5" key="1">
    <citation type="submission" date="2017-02" db="UniProtKB">
        <authorList>
            <consortium name="WormBaseParasite"/>
        </authorList>
    </citation>
    <scope>IDENTIFICATION</scope>
</reference>
<dbReference type="Gene3D" id="2.40.50.40">
    <property type="match status" value="1"/>
</dbReference>
<evidence type="ECO:0000256" key="3">
    <source>
        <dbReference type="SAM" id="MobiDB-lite"/>
    </source>
</evidence>
<dbReference type="InterPro" id="IPR016197">
    <property type="entry name" value="Chromo-like_dom_sf"/>
</dbReference>
<dbReference type="InterPro" id="IPR000953">
    <property type="entry name" value="Chromo/chromo_shadow_dom"/>
</dbReference>
<comment type="subcellular location">
    <subcellularLocation>
        <location evidence="1">Nucleus</location>
    </subcellularLocation>
</comment>
<dbReference type="STRING" id="42155.A0A0R3QNH5"/>
<evidence type="ECO:0000256" key="1">
    <source>
        <dbReference type="ARBA" id="ARBA00004123"/>
    </source>
</evidence>
<dbReference type="InterPro" id="IPR023779">
    <property type="entry name" value="Chromodomain_CS"/>
</dbReference>
<dbReference type="PROSITE" id="PS00598">
    <property type="entry name" value="CHROMO_1"/>
    <property type="match status" value="1"/>
</dbReference>
<feature type="compositionally biased region" description="Basic and acidic residues" evidence="3">
    <location>
        <begin position="27"/>
        <end position="41"/>
    </location>
</feature>
<proteinExistence type="predicted"/>
<dbReference type="GO" id="GO:0005634">
    <property type="term" value="C:nucleus"/>
    <property type="evidence" value="ECO:0007669"/>
    <property type="project" value="UniProtKB-SubCell"/>
</dbReference>
<keyword evidence="2" id="KW-0539">Nucleus</keyword>
<evidence type="ECO:0000313" key="5">
    <source>
        <dbReference type="WBParaSite" id="BTMF_0000926001-mRNA-1"/>
    </source>
</evidence>
<organism evidence="5">
    <name type="scientific">Brugia timori</name>
    <dbReference type="NCBI Taxonomy" id="42155"/>
    <lineage>
        <taxon>Eukaryota</taxon>
        <taxon>Metazoa</taxon>
        <taxon>Ecdysozoa</taxon>
        <taxon>Nematoda</taxon>
        <taxon>Chromadorea</taxon>
        <taxon>Rhabditida</taxon>
        <taxon>Spirurina</taxon>
        <taxon>Spiruromorpha</taxon>
        <taxon>Filarioidea</taxon>
        <taxon>Onchocercidae</taxon>
        <taxon>Brugia</taxon>
    </lineage>
</organism>
<evidence type="ECO:0000256" key="2">
    <source>
        <dbReference type="ARBA" id="ARBA00023242"/>
    </source>
</evidence>
<dbReference type="SMART" id="SM00298">
    <property type="entry name" value="CHROMO"/>
    <property type="match status" value="1"/>
</dbReference>
<accession>A0A0R3QNH5</accession>
<name>A0A0R3QNH5_9BILA</name>
<dbReference type="InterPro" id="IPR023780">
    <property type="entry name" value="Chromo_domain"/>
</dbReference>
<feature type="compositionally biased region" description="Basic and acidic residues" evidence="3">
    <location>
        <begin position="162"/>
        <end position="175"/>
    </location>
</feature>
<evidence type="ECO:0000259" key="4">
    <source>
        <dbReference type="PROSITE" id="PS50013"/>
    </source>
</evidence>
<dbReference type="AlphaFoldDB" id="A0A0R3QNH5"/>
<dbReference type="PROSITE" id="PS50013">
    <property type="entry name" value="CHROMO_2"/>
    <property type="match status" value="1"/>
</dbReference>
<feature type="region of interest" description="Disordered" evidence="3">
    <location>
        <begin position="130"/>
        <end position="179"/>
    </location>
</feature>
<dbReference type="Pfam" id="PF00385">
    <property type="entry name" value="Chromo"/>
    <property type="match status" value="1"/>
</dbReference>
<dbReference type="WBParaSite" id="BTMF_0000926001-mRNA-1">
    <property type="protein sequence ID" value="BTMF_0000926001-mRNA-1"/>
    <property type="gene ID" value="BTMF_0000926001"/>
</dbReference>
<protein>
    <submittedName>
        <fullName evidence="5">Chromo domain-containing protein</fullName>
    </submittedName>
</protein>
<feature type="domain" description="Chromo" evidence="4">
    <location>
        <begin position="52"/>
        <end position="111"/>
    </location>
</feature>
<dbReference type="SUPFAM" id="SSF54160">
    <property type="entry name" value="Chromo domain-like"/>
    <property type="match status" value="1"/>
</dbReference>
<feature type="region of interest" description="Disordered" evidence="3">
    <location>
        <begin position="22"/>
        <end position="48"/>
    </location>
</feature>
<dbReference type="CDD" id="cd00024">
    <property type="entry name" value="CD_CSD"/>
    <property type="match status" value="1"/>
</dbReference>
<feature type="compositionally biased region" description="Low complexity" evidence="3">
    <location>
        <begin position="141"/>
        <end position="154"/>
    </location>
</feature>
<sequence>LDRISELIMNIDSTKDIAAEGDVGINETDRNRRKNEDMAKDSDEDELDDDEFEVDRILNVAAIDGEVKYQIRWKGYGSDEDSWEPEWNLETARIILDEYIATHQEEVKKAQNSVSTQKKLRKRCGRQMKLQNKGNKKLRQSSSSEYSETSKTLSVRSRRKVKMEYGDNIRNRNNSDSDEDYEEVFKKRESRYRTGHTKLERTKIVSLSKDKQEKPLTKNLSPKKAKNAWLYDDVEDADSDVSEGSGRVRKSDVLLGKKKENNHLKEKGAMEKKNVSMAAAEKQCESHLNEKVMILMNHKKQKGKGETPTKDDVLEEDYEPKVEFIGIVQCQGGAVKVVYTKKDETRAHVVSVRAVHISQEYMSRMHKCTAYLVLVLLQRLSKLMALACCNILLADANLVSQKIVTYNDVVLNCCSSYELSNPLLPQRAKLAKLQVHLTYIHFCYTCFIR</sequence>